<gene>
    <name evidence="1" type="ORF">BV22DRAFT_1052673</name>
</gene>
<protein>
    <submittedName>
        <fullName evidence="1">Uncharacterized protein</fullName>
    </submittedName>
</protein>
<evidence type="ECO:0000313" key="2">
    <source>
        <dbReference type="Proteomes" id="UP000790709"/>
    </source>
</evidence>
<accession>A0ACB8AVX0</accession>
<dbReference type="Proteomes" id="UP000790709">
    <property type="component" value="Unassembled WGS sequence"/>
</dbReference>
<reference evidence="1" key="1">
    <citation type="journal article" date="2021" name="New Phytol.">
        <title>Evolutionary innovations through gain and loss of genes in the ectomycorrhizal Boletales.</title>
        <authorList>
            <person name="Wu G."/>
            <person name="Miyauchi S."/>
            <person name="Morin E."/>
            <person name="Kuo A."/>
            <person name="Drula E."/>
            <person name="Varga T."/>
            <person name="Kohler A."/>
            <person name="Feng B."/>
            <person name="Cao Y."/>
            <person name="Lipzen A."/>
            <person name="Daum C."/>
            <person name="Hundley H."/>
            <person name="Pangilinan J."/>
            <person name="Johnson J."/>
            <person name="Barry K."/>
            <person name="LaButti K."/>
            <person name="Ng V."/>
            <person name="Ahrendt S."/>
            <person name="Min B."/>
            <person name="Choi I.G."/>
            <person name="Park H."/>
            <person name="Plett J.M."/>
            <person name="Magnuson J."/>
            <person name="Spatafora J.W."/>
            <person name="Nagy L.G."/>
            <person name="Henrissat B."/>
            <person name="Grigoriev I.V."/>
            <person name="Yang Z.L."/>
            <person name="Xu J."/>
            <person name="Martin F.M."/>
        </authorList>
    </citation>
    <scope>NUCLEOTIDE SEQUENCE</scope>
    <source>
        <strain evidence="1">KUC20120723A-06</strain>
    </source>
</reference>
<organism evidence="1 2">
    <name type="scientific">Leucogyrophana mollusca</name>
    <dbReference type="NCBI Taxonomy" id="85980"/>
    <lineage>
        <taxon>Eukaryota</taxon>
        <taxon>Fungi</taxon>
        <taxon>Dikarya</taxon>
        <taxon>Basidiomycota</taxon>
        <taxon>Agaricomycotina</taxon>
        <taxon>Agaricomycetes</taxon>
        <taxon>Agaricomycetidae</taxon>
        <taxon>Boletales</taxon>
        <taxon>Boletales incertae sedis</taxon>
        <taxon>Leucogyrophana</taxon>
    </lineage>
</organism>
<evidence type="ECO:0000313" key="1">
    <source>
        <dbReference type="EMBL" id="KAH7917116.1"/>
    </source>
</evidence>
<name>A0ACB8AVX0_9AGAM</name>
<dbReference type="EMBL" id="MU267263">
    <property type="protein sequence ID" value="KAH7917116.1"/>
    <property type="molecule type" value="Genomic_DNA"/>
</dbReference>
<proteinExistence type="predicted"/>
<keyword evidence="2" id="KW-1185">Reference proteome</keyword>
<comment type="caution">
    <text evidence="1">The sequence shown here is derived from an EMBL/GenBank/DDBJ whole genome shotgun (WGS) entry which is preliminary data.</text>
</comment>
<sequence length="174" mass="19498">MFGDPAIYDHWYKASTTDGPNLKIHIVNLSNPDPPVLPGELQMEGISTMGQRGVRGLWRVKETGEVSEEDLERIIGEGIRGRKQRRGTSEQYLYCGVGLCYGVSGSSGAFWGTPDEGSEWNIGSTQFQISESQAVLWSIGGYSITGNQCNENNKKISKEWFQRIEWIWNSEEAM</sequence>